<evidence type="ECO:0008006" key="3">
    <source>
        <dbReference type="Google" id="ProtNLM"/>
    </source>
</evidence>
<dbReference type="Proteomes" id="UP000634529">
    <property type="component" value="Unassembled WGS sequence"/>
</dbReference>
<proteinExistence type="predicted"/>
<gene>
    <name evidence="1" type="ORF">IFO66_01700</name>
</gene>
<comment type="caution">
    <text evidence="1">The sequence shown here is derived from an EMBL/GenBank/DDBJ whole genome shotgun (WGS) entry which is preliminary data.</text>
</comment>
<evidence type="ECO:0000313" key="2">
    <source>
        <dbReference type="Proteomes" id="UP000634529"/>
    </source>
</evidence>
<organism evidence="1 2">
    <name type="scientific">Paenibacillus arenosi</name>
    <dbReference type="NCBI Taxonomy" id="2774142"/>
    <lineage>
        <taxon>Bacteria</taxon>
        <taxon>Bacillati</taxon>
        <taxon>Bacillota</taxon>
        <taxon>Bacilli</taxon>
        <taxon>Bacillales</taxon>
        <taxon>Paenibacillaceae</taxon>
        <taxon>Paenibacillus</taxon>
    </lineage>
</organism>
<sequence>MKTGKWLLAVVVATGVLLSPYSEVTAAQGVSIQGVAIKKSETKKLADLDAKIVEAAKKSLRQLAGKDVELIDSVSIYDNKIFIRTKEKEDKGNVVLDQKTGKVLSASIYISKDKADPKLIELALNSLKEVDPAQTFEIEKVMKMTSYDDKSSEVVSSSVQGKNFGVTISGGEVEFASVSYQKSEWNADIKKKGEREFTAATGRTMEVSSMGRYKDKGRDMWYVVGKNGQSSIDIGFKTGKVWSVSDYQATGKTDKVALTEKNAVSYASAFAKKVFNIDLKGYKAKKVPDFPVYEMTKKGAPTVVIDFNSNKIVTSMSIKPVNGIRN</sequence>
<name>A0ABR9ASB4_9BACL</name>
<evidence type="ECO:0000313" key="1">
    <source>
        <dbReference type="EMBL" id="MBD8497005.1"/>
    </source>
</evidence>
<keyword evidence="2" id="KW-1185">Reference proteome</keyword>
<protein>
    <recommendedName>
        <fullName evidence="3">PepSY domain-containing protein</fullName>
    </recommendedName>
</protein>
<accession>A0ABR9ASB4</accession>
<reference evidence="1 2" key="1">
    <citation type="submission" date="2020-09" db="EMBL/GenBank/DDBJ databases">
        <title>Paenibacillus sp. CAU 1523 isolated from sand of Haeundae Beach.</title>
        <authorList>
            <person name="Kim W."/>
        </authorList>
    </citation>
    <scope>NUCLEOTIDE SEQUENCE [LARGE SCALE GENOMIC DNA]</scope>
    <source>
        <strain evidence="1 2">CAU 1523</strain>
    </source>
</reference>
<dbReference type="EMBL" id="JACYTN010000001">
    <property type="protein sequence ID" value="MBD8497005.1"/>
    <property type="molecule type" value="Genomic_DNA"/>
</dbReference>
<dbReference type="RefSeq" id="WP_192023468.1">
    <property type="nucleotide sequence ID" value="NZ_JACYTN010000001.1"/>
</dbReference>